<organism evidence="1 2">
    <name type="scientific">Apiospora hydei</name>
    <dbReference type="NCBI Taxonomy" id="1337664"/>
    <lineage>
        <taxon>Eukaryota</taxon>
        <taxon>Fungi</taxon>
        <taxon>Dikarya</taxon>
        <taxon>Ascomycota</taxon>
        <taxon>Pezizomycotina</taxon>
        <taxon>Sordariomycetes</taxon>
        <taxon>Xylariomycetidae</taxon>
        <taxon>Amphisphaeriales</taxon>
        <taxon>Apiosporaceae</taxon>
        <taxon>Apiospora</taxon>
    </lineage>
</organism>
<proteinExistence type="predicted"/>
<protein>
    <submittedName>
        <fullName evidence="1">Uncharacterized protein</fullName>
    </submittedName>
</protein>
<comment type="caution">
    <text evidence="1">The sequence shown here is derived from an EMBL/GenBank/DDBJ whole genome shotgun (WGS) entry which is preliminary data.</text>
</comment>
<evidence type="ECO:0000313" key="2">
    <source>
        <dbReference type="Proteomes" id="UP001433268"/>
    </source>
</evidence>
<name>A0ABR1WZH8_9PEZI</name>
<accession>A0ABR1WZH8</accession>
<sequence length="282" mass="31676">MAVHVTHQNPSFRLPPEWYYLLTPQTSLRVCHLETHQARQQTLYIDLEVEPFTFKMSGGLHVSSKKHEAALCMMRVRPLDWLRHGPIDVRDLQLINANPAPFVSYGHTSYVRKLYYRKAGDEKFYESNWTVENNQKCMDIVARMGGNVVGFESGAADGAVNDLTFTLVNVNITTPRGYGVGWGFLSTRAENVRIFRGPLDTCSIHPWDAMILRDCTANTDNMIAKEEISSRKWDILAMKMCEDYDAPWLVVAIRDSGAASDAHNPGLPDCACACGGPPTDQH</sequence>
<keyword evidence="2" id="KW-1185">Reference proteome</keyword>
<reference evidence="1 2" key="1">
    <citation type="submission" date="2023-01" db="EMBL/GenBank/DDBJ databases">
        <title>Analysis of 21 Apiospora genomes using comparative genomics revels a genus with tremendous synthesis potential of carbohydrate active enzymes and secondary metabolites.</title>
        <authorList>
            <person name="Sorensen T."/>
        </authorList>
    </citation>
    <scope>NUCLEOTIDE SEQUENCE [LARGE SCALE GENOMIC DNA]</scope>
    <source>
        <strain evidence="1 2">CBS 114990</strain>
    </source>
</reference>
<dbReference type="Proteomes" id="UP001433268">
    <property type="component" value="Unassembled WGS sequence"/>
</dbReference>
<gene>
    <name evidence="1" type="ORF">PG997_003478</name>
</gene>
<evidence type="ECO:0000313" key="1">
    <source>
        <dbReference type="EMBL" id="KAK8088517.1"/>
    </source>
</evidence>
<dbReference type="GeneID" id="92040853"/>
<dbReference type="EMBL" id="JAQQWN010000004">
    <property type="protein sequence ID" value="KAK8088517.1"/>
    <property type="molecule type" value="Genomic_DNA"/>
</dbReference>
<dbReference type="RefSeq" id="XP_066671411.1">
    <property type="nucleotide sequence ID" value="XM_066807793.1"/>
</dbReference>